<protein>
    <submittedName>
        <fullName evidence="7">Yip1 family protein</fullName>
    </submittedName>
</protein>
<sequence>MVNTTEDNVTQQLNPWLSIWTRPRDTMKQVYKNGGKHIFLLFFLGVLVMTLDNATGSYEVQEGWASLLLLNSLMYFIITLLLYYFVSPPLIAWIGRSLGGDGTTERVRYALAYSFIPYVYTLVIVWIPLLALFGFENFTTNTSTIESNIILALISWPLGLIDLIIGIWGFFITLKCIGEAHEFSAWKAFLTVLIPMIFLLIIIFVIGLVLAF</sequence>
<name>A0ABU8HF98_9BACI</name>
<evidence type="ECO:0000256" key="4">
    <source>
        <dbReference type="ARBA" id="ARBA00023136"/>
    </source>
</evidence>
<keyword evidence="2 5" id="KW-0812">Transmembrane</keyword>
<dbReference type="RefSeq" id="WP_336587324.1">
    <property type="nucleotide sequence ID" value="NZ_JBBAXC010000009.1"/>
</dbReference>
<gene>
    <name evidence="7" type="ORF">WAK64_12580</name>
</gene>
<keyword evidence="3 5" id="KW-1133">Transmembrane helix</keyword>
<accession>A0ABU8HF98</accession>
<feature type="transmembrane region" description="Helical" evidence="5">
    <location>
        <begin position="38"/>
        <end position="58"/>
    </location>
</feature>
<proteinExistence type="predicted"/>
<reference evidence="7 8" key="1">
    <citation type="journal article" date="2018" name="J. Microbiol.">
        <title>Bacillus spongiae sp. nov., isolated from sponge of Jeju Island.</title>
        <authorList>
            <person name="Lee G.E."/>
            <person name="Im W.T."/>
            <person name="Park J.S."/>
        </authorList>
    </citation>
    <scope>NUCLEOTIDE SEQUENCE [LARGE SCALE GENOMIC DNA]</scope>
    <source>
        <strain evidence="7 8">135PIL107-10</strain>
    </source>
</reference>
<dbReference type="Proteomes" id="UP001312865">
    <property type="component" value="Unassembled WGS sequence"/>
</dbReference>
<feature type="transmembrane region" description="Helical" evidence="5">
    <location>
        <begin position="186"/>
        <end position="211"/>
    </location>
</feature>
<evidence type="ECO:0000313" key="8">
    <source>
        <dbReference type="Proteomes" id="UP001312865"/>
    </source>
</evidence>
<comment type="caution">
    <text evidence="7">The sequence shown here is derived from an EMBL/GenBank/DDBJ whole genome shotgun (WGS) entry which is preliminary data.</text>
</comment>
<keyword evidence="8" id="KW-1185">Reference proteome</keyword>
<dbReference type="InterPro" id="IPR006977">
    <property type="entry name" value="Yip1_dom"/>
</dbReference>
<comment type="subcellular location">
    <subcellularLocation>
        <location evidence="1">Membrane</location>
        <topology evidence="1">Multi-pass membrane protein</topology>
    </subcellularLocation>
</comment>
<evidence type="ECO:0000256" key="3">
    <source>
        <dbReference type="ARBA" id="ARBA00022989"/>
    </source>
</evidence>
<keyword evidence="4 5" id="KW-0472">Membrane</keyword>
<organism evidence="7 8">
    <name type="scientific">Bacillus spongiae</name>
    <dbReference type="NCBI Taxonomy" id="2683610"/>
    <lineage>
        <taxon>Bacteria</taxon>
        <taxon>Bacillati</taxon>
        <taxon>Bacillota</taxon>
        <taxon>Bacilli</taxon>
        <taxon>Bacillales</taxon>
        <taxon>Bacillaceae</taxon>
        <taxon>Bacillus</taxon>
    </lineage>
</organism>
<dbReference type="EMBL" id="JBBAXC010000009">
    <property type="protein sequence ID" value="MEI5907891.1"/>
    <property type="molecule type" value="Genomic_DNA"/>
</dbReference>
<evidence type="ECO:0000256" key="5">
    <source>
        <dbReference type="SAM" id="Phobius"/>
    </source>
</evidence>
<feature type="transmembrane region" description="Helical" evidence="5">
    <location>
        <begin position="64"/>
        <end position="86"/>
    </location>
</feature>
<dbReference type="Pfam" id="PF04893">
    <property type="entry name" value="Yip1"/>
    <property type="match status" value="1"/>
</dbReference>
<feature type="transmembrane region" description="Helical" evidence="5">
    <location>
        <begin position="149"/>
        <end position="174"/>
    </location>
</feature>
<feature type="transmembrane region" description="Helical" evidence="5">
    <location>
        <begin position="107"/>
        <end position="129"/>
    </location>
</feature>
<feature type="domain" description="Yip1" evidence="6">
    <location>
        <begin position="18"/>
        <end position="205"/>
    </location>
</feature>
<evidence type="ECO:0000256" key="1">
    <source>
        <dbReference type="ARBA" id="ARBA00004141"/>
    </source>
</evidence>
<evidence type="ECO:0000313" key="7">
    <source>
        <dbReference type="EMBL" id="MEI5907891.1"/>
    </source>
</evidence>
<evidence type="ECO:0000259" key="6">
    <source>
        <dbReference type="Pfam" id="PF04893"/>
    </source>
</evidence>
<evidence type="ECO:0000256" key="2">
    <source>
        <dbReference type="ARBA" id="ARBA00022692"/>
    </source>
</evidence>